<accession>A0ABS7SYX8</accession>
<gene>
    <name evidence="1" type="ORF">K8P03_05260</name>
</gene>
<evidence type="ECO:0008006" key="3">
    <source>
        <dbReference type="Google" id="ProtNLM"/>
    </source>
</evidence>
<organism evidence="1 2">
    <name type="scientific">Anaerococcus murdochii</name>
    <dbReference type="NCBI Taxonomy" id="411577"/>
    <lineage>
        <taxon>Bacteria</taxon>
        <taxon>Bacillati</taxon>
        <taxon>Bacillota</taxon>
        <taxon>Tissierellia</taxon>
        <taxon>Tissierellales</taxon>
        <taxon>Peptoniphilaceae</taxon>
        <taxon>Anaerococcus</taxon>
    </lineage>
</organism>
<dbReference type="Proteomes" id="UP000734271">
    <property type="component" value="Unassembled WGS sequence"/>
</dbReference>
<dbReference type="RefSeq" id="WP_223419052.1">
    <property type="nucleotide sequence ID" value="NZ_JAIPME010000002.1"/>
</dbReference>
<reference evidence="1 2" key="1">
    <citation type="submission" date="2021-08" db="EMBL/GenBank/DDBJ databases">
        <title>FDA dAtabase for Regulatory Grade micrObial Sequences (FDA-ARGOS): Supporting development and validation of Infectious Disease Dx tests.</title>
        <authorList>
            <person name="Sproer C."/>
            <person name="Gronow S."/>
            <person name="Severitt S."/>
            <person name="Schroder I."/>
            <person name="Tallon L."/>
            <person name="Sadzewicz L."/>
            <person name="Zhao X."/>
            <person name="Boylan J."/>
            <person name="Ott S."/>
            <person name="Bowen H."/>
            <person name="Vavikolanu K."/>
            <person name="Hazen T."/>
            <person name="Aluvathingal J."/>
            <person name="Nadendla S."/>
            <person name="Lowell S."/>
            <person name="Myers T."/>
            <person name="Yan Y."/>
            <person name="Sichtig H."/>
        </authorList>
    </citation>
    <scope>NUCLEOTIDE SEQUENCE [LARGE SCALE GENOMIC DNA]</scope>
    <source>
        <strain evidence="1 2">FDAARGOS_1460</strain>
    </source>
</reference>
<keyword evidence="2" id="KW-1185">Reference proteome</keyword>
<dbReference type="EMBL" id="JAIPME010000002">
    <property type="protein sequence ID" value="MBZ2386707.1"/>
    <property type="molecule type" value="Genomic_DNA"/>
</dbReference>
<name>A0ABS7SYX8_9FIRM</name>
<evidence type="ECO:0000313" key="2">
    <source>
        <dbReference type="Proteomes" id="UP000734271"/>
    </source>
</evidence>
<evidence type="ECO:0000313" key="1">
    <source>
        <dbReference type="EMBL" id="MBZ2386707.1"/>
    </source>
</evidence>
<comment type="caution">
    <text evidence="1">The sequence shown here is derived from an EMBL/GenBank/DDBJ whole genome shotgun (WGS) entry which is preliminary data.</text>
</comment>
<sequence length="130" mass="15284">MNKDIILSQDDILKLIDKVNTLKRRSKFGKGVKLYMLDILQNLKETKKDALNYCEYYAFNGAEDAQTASIGGNFLVNDIDIMERLLTKSELKRYENSYIYHGQTWLGLQTYAIYLAYKELYRMIKEFKEA</sequence>
<proteinExistence type="predicted"/>
<protein>
    <recommendedName>
        <fullName evidence="3">DUF2513 domain-containing protein</fullName>
    </recommendedName>
</protein>